<organism evidence="3 4">
    <name type="scientific">Rhodovibrio sodomensis</name>
    <dbReference type="NCBI Taxonomy" id="1088"/>
    <lineage>
        <taxon>Bacteria</taxon>
        <taxon>Pseudomonadati</taxon>
        <taxon>Pseudomonadota</taxon>
        <taxon>Alphaproteobacteria</taxon>
        <taxon>Rhodospirillales</taxon>
        <taxon>Rhodovibrionaceae</taxon>
        <taxon>Rhodovibrio</taxon>
    </lineage>
</organism>
<proteinExistence type="predicted"/>
<evidence type="ECO:0000313" key="3">
    <source>
        <dbReference type="EMBL" id="MBK1671367.1"/>
    </source>
</evidence>
<dbReference type="PANTHER" id="PTHR11138">
    <property type="entry name" value="METHIONYL-TRNA FORMYLTRANSFERASE"/>
    <property type="match status" value="1"/>
</dbReference>
<dbReference type="PROSITE" id="PS00373">
    <property type="entry name" value="GART"/>
    <property type="match status" value="1"/>
</dbReference>
<dbReference type="SUPFAM" id="SSF50486">
    <property type="entry name" value="FMT C-terminal domain-like"/>
    <property type="match status" value="1"/>
</dbReference>
<gene>
    <name evidence="3" type="ORF">CKO28_25530</name>
</gene>
<evidence type="ECO:0000313" key="4">
    <source>
        <dbReference type="Proteomes" id="UP001296873"/>
    </source>
</evidence>
<name>A0ABS1DLK7_9PROT</name>
<dbReference type="InterPro" id="IPR002376">
    <property type="entry name" value="Formyl_transf_N"/>
</dbReference>
<dbReference type="Proteomes" id="UP001296873">
    <property type="component" value="Unassembled WGS sequence"/>
</dbReference>
<dbReference type="Gene3D" id="3.40.50.12230">
    <property type="match status" value="1"/>
</dbReference>
<keyword evidence="4" id="KW-1185">Reference proteome</keyword>
<sequence length="342" mass="37499">MPTPPPISACPACVCACSTNSGIATRAKGTTRVVRYMIPTVFLGYGEYGAASLSGLIAGGGAPRLVVTHSRSPDNRVAALARDHRIELAVAGRRELRGLAPQIRALRPEYIVSTNWRFTIPDEILEIPQKYPINVHDSLLPDYAGLSAEHWVIREGAGRTGVTVHLMTAEMDAGPIVTQWALRLDDSDTGASVARRQLERYPIVVVDAIARLETPGFAPRRVEPWRYRRYHKIIDQDRQIDWQLPPQQLLNLLRAHDAPDPGCYFTWNDQRFTVREAGFPIGSLCGAPGRVVTCGPDDLGVATGPTGHDGIAKRGLLIRVIEDVQGVRWSPSDVIPLNAQLT</sequence>
<evidence type="ECO:0000259" key="2">
    <source>
        <dbReference type="Pfam" id="PF02911"/>
    </source>
</evidence>
<dbReference type="InterPro" id="IPR005793">
    <property type="entry name" value="Formyl_trans_C"/>
</dbReference>
<dbReference type="CDD" id="cd08369">
    <property type="entry name" value="FMT_core"/>
    <property type="match status" value="1"/>
</dbReference>
<feature type="domain" description="Formyl transferase C-terminal" evidence="2">
    <location>
        <begin position="232"/>
        <end position="306"/>
    </location>
</feature>
<protein>
    <recommendedName>
        <fullName evidence="5">Methionyl-tRNA formyltransferase</fullName>
    </recommendedName>
</protein>
<dbReference type="Pfam" id="PF00551">
    <property type="entry name" value="Formyl_trans_N"/>
    <property type="match status" value="1"/>
</dbReference>
<dbReference type="InterPro" id="IPR036477">
    <property type="entry name" value="Formyl_transf_N_sf"/>
</dbReference>
<comment type="caution">
    <text evidence="3">The sequence shown here is derived from an EMBL/GenBank/DDBJ whole genome shotgun (WGS) entry which is preliminary data.</text>
</comment>
<feature type="domain" description="Formyl transferase N-terminal" evidence="1">
    <location>
        <begin position="97"/>
        <end position="208"/>
    </location>
</feature>
<reference evidence="3 4" key="1">
    <citation type="journal article" date="2020" name="Microorganisms">
        <title>Osmotic Adaptation and Compatible Solute Biosynthesis of Phototrophic Bacteria as Revealed from Genome Analyses.</title>
        <authorList>
            <person name="Imhoff J.F."/>
            <person name="Rahn T."/>
            <person name="Kunzel S."/>
            <person name="Keller A."/>
            <person name="Neulinger S.C."/>
        </authorList>
    </citation>
    <scope>NUCLEOTIDE SEQUENCE [LARGE SCALE GENOMIC DNA]</scope>
    <source>
        <strain evidence="3 4">DSM 9895</strain>
    </source>
</reference>
<dbReference type="Pfam" id="PF02911">
    <property type="entry name" value="Formyl_trans_C"/>
    <property type="match status" value="1"/>
</dbReference>
<accession>A0ABS1DLK7</accession>
<dbReference type="EMBL" id="NRRL01000177">
    <property type="protein sequence ID" value="MBK1671367.1"/>
    <property type="molecule type" value="Genomic_DNA"/>
</dbReference>
<dbReference type="SUPFAM" id="SSF53328">
    <property type="entry name" value="Formyltransferase"/>
    <property type="match status" value="1"/>
</dbReference>
<evidence type="ECO:0000259" key="1">
    <source>
        <dbReference type="Pfam" id="PF00551"/>
    </source>
</evidence>
<dbReference type="InterPro" id="IPR001555">
    <property type="entry name" value="GART_AS"/>
</dbReference>
<dbReference type="InterPro" id="IPR011034">
    <property type="entry name" value="Formyl_transferase-like_C_sf"/>
</dbReference>
<dbReference type="PANTHER" id="PTHR11138:SF5">
    <property type="entry name" value="METHIONYL-TRNA FORMYLTRANSFERASE, MITOCHONDRIAL"/>
    <property type="match status" value="1"/>
</dbReference>
<evidence type="ECO:0008006" key="5">
    <source>
        <dbReference type="Google" id="ProtNLM"/>
    </source>
</evidence>